<evidence type="ECO:0000256" key="6">
    <source>
        <dbReference type="SAM" id="Phobius"/>
    </source>
</evidence>
<dbReference type="AlphaFoldDB" id="A0AAD4BVL9"/>
<keyword evidence="2 6" id="KW-0812">Transmembrane</keyword>
<organism evidence="7 8">
    <name type="scientific">Boletus edulis BED1</name>
    <dbReference type="NCBI Taxonomy" id="1328754"/>
    <lineage>
        <taxon>Eukaryota</taxon>
        <taxon>Fungi</taxon>
        <taxon>Dikarya</taxon>
        <taxon>Basidiomycota</taxon>
        <taxon>Agaricomycotina</taxon>
        <taxon>Agaricomycetes</taxon>
        <taxon>Agaricomycetidae</taxon>
        <taxon>Boletales</taxon>
        <taxon>Boletineae</taxon>
        <taxon>Boletaceae</taxon>
        <taxon>Boletoideae</taxon>
        <taxon>Boletus</taxon>
    </lineage>
</organism>
<comment type="subcellular location">
    <subcellularLocation>
        <location evidence="1">Endoplasmic reticulum membrane</location>
        <topology evidence="1">Multi-pass membrane protein</topology>
    </subcellularLocation>
</comment>
<keyword evidence="4 6" id="KW-1133">Transmembrane helix</keyword>
<gene>
    <name evidence="7" type="ORF">L210DRAFT_959730</name>
</gene>
<evidence type="ECO:0000313" key="8">
    <source>
        <dbReference type="Proteomes" id="UP001194468"/>
    </source>
</evidence>
<keyword evidence="3" id="KW-0256">Endoplasmic reticulum</keyword>
<evidence type="ECO:0000313" key="7">
    <source>
        <dbReference type="EMBL" id="KAF8440335.1"/>
    </source>
</evidence>
<evidence type="ECO:0000256" key="4">
    <source>
        <dbReference type="ARBA" id="ARBA00022989"/>
    </source>
</evidence>
<reference evidence="7" key="2">
    <citation type="journal article" date="2020" name="Nat. Commun.">
        <title>Large-scale genome sequencing of mycorrhizal fungi provides insights into the early evolution of symbiotic traits.</title>
        <authorList>
            <person name="Miyauchi S."/>
            <person name="Kiss E."/>
            <person name="Kuo A."/>
            <person name="Drula E."/>
            <person name="Kohler A."/>
            <person name="Sanchez-Garcia M."/>
            <person name="Morin E."/>
            <person name="Andreopoulos B."/>
            <person name="Barry K.W."/>
            <person name="Bonito G."/>
            <person name="Buee M."/>
            <person name="Carver A."/>
            <person name="Chen C."/>
            <person name="Cichocki N."/>
            <person name="Clum A."/>
            <person name="Culley D."/>
            <person name="Crous P.W."/>
            <person name="Fauchery L."/>
            <person name="Girlanda M."/>
            <person name="Hayes R.D."/>
            <person name="Keri Z."/>
            <person name="LaButti K."/>
            <person name="Lipzen A."/>
            <person name="Lombard V."/>
            <person name="Magnuson J."/>
            <person name="Maillard F."/>
            <person name="Murat C."/>
            <person name="Nolan M."/>
            <person name="Ohm R.A."/>
            <person name="Pangilinan J."/>
            <person name="Pereira M.F."/>
            <person name="Perotto S."/>
            <person name="Peter M."/>
            <person name="Pfister S."/>
            <person name="Riley R."/>
            <person name="Sitrit Y."/>
            <person name="Stielow J.B."/>
            <person name="Szollosi G."/>
            <person name="Zifcakova L."/>
            <person name="Stursova M."/>
            <person name="Spatafora J.W."/>
            <person name="Tedersoo L."/>
            <person name="Vaario L.M."/>
            <person name="Yamada A."/>
            <person name="Yan M."/>
            <person name="Wang P."/>
            <person name="Xu J."/>
            <person name="Bruns T."/>
            <person name="Baldrian P."/>
            <person name="Vilgalys R."/>
            <person name="Dunand C."/>
            <person name="Henrissat B."/>
            <person name="Grigoriev I.V."/>
            <person name="Hibbett D."/>
            <person name="Nagy L.G."/>
            <person name="Martin F.M."/>
        </authorList>
    </citation>
    <scope>NUCLEOTIDE SEQUENCE</scope>
    <source>
        <strain evidence="7">BED1</strain>
    </source>
</reference>
<dbReference type="Proteomes" id="UP001194468">
    <property type="component" value="Unassembled WGS sequence"/>
</dbReference>
<evidence type="ECO:0000256" key="2">
    <source>
        <dbReference type="ARBA" id="ARBA00022692"/>
    </source>
</evidence>
<keyword evidence="5 6" id="KW-0472">Membrane</keyword>
<dbReference type="InterPro" id="IPR024512">
    <property type="entry name" value="Ser_palmitoyltrfase_ssu-like"/>
</dbReference>
<evidence type="ECO:0000256" key="1">
    <source>
        <dbReference type="ARBA" id="ARBA00004477"/>
    </source>
</evidence>
<dbReference type="Pfam" id="PF11779">
    <property type="entry name" value="SPT_ssu-like"/>
    <property type="match status" value="1"/>
</dbReference>
<reference evidence="7" key="1">
    <citation type="submission" date="2019-10" db="EMBL/GenBank/DDBJ databases">
        <authorList>
            <consortium name="DOE Joint Genome Institute"/>
            <person name="Kuo A."/>
            <person name="Miyauchi S."/>
            <person name="Kiss E."/>
            <person name="Drula E."/>
            <person name="Kohler A."/>
            <person name="Sanchez-Garcia M."/>
            <person name="Andreopoulos B."/>
            <person name="Barry K.W."/>
            <person name="Bonito G."/>
            <person name="Buee M."/>
            <person name="Carver A."/>
            <person name="Chen C."/>
            <person name="Cichocki N."/>
            <person name="Clum A."/>
            <person name="Culley D."/>
            <person name="Crous P.W."/>
            <person name="Fauchery L."/>
            <person name="Girlanda M."/>
            <person name="Hayes R."/>
            <person name="Keri Z."/>
            <person name="LaButti K."/>
            <person name="Lipzen A."/>
            <person name="Lombard V."/>
            <person name="Magnuson J."/>
            <person name="Maillard F."/>
            <person name="Morin E."/>
            <person name="Murat C."/>
            <person name="Nolan M."/>
            <person name="Ohm R."/>
            <person name="Pangilinan J."/>
            <person name="Pereira M."/>
            <person name="Perotto S."/>
            <person name="Peter M."/>
            <person name="Riley R."/>
            <person name="Sitrit Y."/>
            <person name="Stielow B."/>
            <person name="Szollosi G."/>
            <person name="Zifcakova L."/>
            <person name="Stursova M."/>
            <person name="Spatafora J.W."/>
            <person name="Tedersoo L."/>
            <person name="Vaario L.-M."/>
            <person name="Yamada A."/>
            <person name="Yan M."/>
            <person name="Wang P."/>
            <person name="Xu J."/>
            <person name="Bruns T."/>
            <person name="Baldrian P."/>
            <person name="Vilgalys R."/>
            <person name="Henrissat B."/>
            <person name="Grigoriev I.V."/>
            <person name="Hibbett D."/>
            <person name="Nagy L.G."/>
            <person name="Martin F.M."/>
        </authorList>
    </citation>
    <scope>NUCLEOTIDE SEQUENCE</scope>
    <source>
        <strain evidence="7">BED1</strain>
    </source>
</reference>
<feature type="transmembrane region" description="Helical" evidence="6">
    <location>
        <begin position="34"/>
        <end position="55"/>
    </location>
</feature>
<dbReference type="EMBL" id="WHUW01000012">
    <property type="protein sequence ID" value="KAF8440335.1"/>
    <property type="molecule type" value="Genomic_DNA"/>
</dbReference>
<keyword evidence="8" id="KW-1185">Reference proteome</keyword>
<comment type="caution">
    <text evidence="7">The sequence shown here is derived from an EMBL/GenBank/DDBJ whole genome shotgun (WGS) entry which is preliminary data.</text>
</comment>
<evidence type="ECO:0000256" key="5">
    <source>
        <dbReference type="ARBA" id="ARBA00023136"/>
    </source>
</evidence>
<dbReference type="GO" id="GO:0005789">
    <property type="term" value="C:endoplasmic reticulum membrane"/>
    <property type="evidence" value="ECO:0007669"/>
    <property type="project" value="UniProtKB-SubCell"/>
</dbReference>
<evidence type="ECO:0000256" key="3">
    <source>
        <dbReference type="ARBA" id="ARBA00022824"/>
    </source>
</evidence>
<sequence>MIRDSSRIRNYLWRRKLVIETTFALNALEPWEKLIFFSVLSLLAFLLFRGVCRIFPSQLFVLQQRASYYLWGHEADDRLLRHWVAPPAVKDL</sequence>
<name>A0AAD4BVL9_BOLED</name>
<protein>
    <submittedName>
        <fullName evidence="7">Uncharacterized protein</fullName>
    </submittedName>
</protein>
<accession>A0AAD4BVL9</accession>
<proteinExistence type="predicted"/>